<protein>
    <submittedName>
        <fullName evidence="4">Shikimate dehydrogenase family protein</fullName>
    </submittedName>
</protein>
<comment type="pathway">
    <text evidence="1">Metabolic intermediate biosynthesis; chorismate biosynthesis; chorismate from D-erythrose 4-phosphate and phosphoenolpyruvate: step 4/7.</text>
</comment>
<reference evidence="5" key="1">
    <citation type="journal article" date="2019" name="Int. J. Syst. Evol. Microbiol.">
        <title>The Global Catalogue of Microorganisms (GCM) 10K type strain sequencing project: providing services to taxonomists for standard genome sequencing and annotation.</title>
        <authorList>
            <consortium name="The Broad Institute Genomics Platform"/>
            <consortium name="The Broad Institute Genome Sequencing Center for Infectious Disease"/>
            <person name="Wu L."/>
            <person name="Ma J."/>
        </authorList>
    </citation>
    <scope>NUCLEOTIDE SEQUENCE [LARGE SCALE GENOMIC DNA]</scope>
    <source>
        <strain evidence="5">JCM 9371</strain>
    </source>
</reference>
<dbReference type="Gene3D" id="3.40.50.10860">
    <property type="entry name" value="Leucine Dehydrogenase, chain A, domain 1"/>
    <property type="match status" value="1"/>
</dbReference>
<keyword evidence="2" id="KW-0057">Aromatic amino acid biosynthesis</keyword>
<keyword evidence="2" id="KW-0028">Amino-acid biosynthesis</keyword>
<evidence type="ECO:0000313" key="5">
    <source>
        <dbReference type="Proteomes" id="UP001597063"/>
    </source>
</evidence>
<feature type="domain" description="Shikimate dehydrogenase substrate binding N-terminal" evidence="3">
    <location>
        <begin position="13"/>
        <end position="95"/>
    </location>
</feature>
<name>A0ABW2Y080_9ACTN</name>
<evidence type="ECO:0000313" key="4">
    <source>
        <dbReference type="EMBL" id="MFD0691923.1"/>
    </source>
</evidence>
<proteinExistence type="predicted"/>
<dbReference type="SUPFAM" id="SSF53223">
    <property type="entry name" value="Aminoacid dehydrogenase-like, N-terminal domain"/>
    <property type="match status" value="1"/>
</dbReference>
<dbReference type="PANTHER" id="PTHR21089">
    <property type="entry name" value="SHIKIMATE DEHYDROGENASE"/>
    <property type="match status" value="1"/>
</dbReference>
<dbReference type="InterPro" id="IPR022893">
    <property type="entry name" value="Shikimate_DH_fam"/>
</dbReference>
<dbReference type="Pfam" id="PF08501">
    <property type="entry name" value="Shikimate_dh_N"/>
    <property type="match status" value="1"/>
</dbReference>
<dbReference type="PANTHER" id="PTHR21089:SF1">
    <property type="entry name" value="BIFUNCTIONAL 3-DEHYDROQUINATE DEHYDRATASE_SHIKIMATE DEHYDROGENASE, CHLOROPLASTIC"/>
    <property type="match status" value="1"/>
</dbReference>
<dbReference type="InterPro" id="IPR046346">
    <property type="entry name" value="Aminoacid_DH-like_N_sf"/>
</dbReference>
<dbReference type="InterPro" id="IPR036291">
    <property type="entry name" value="NAD(P)-bd_dom_sf"/>
</dbReference>
<dbReference type="Proteomes" id="UP001597063">
    <property type="component" value="Unassembled WGS sequence"/>
</dbReference>
<dbReference type="RefSeq" id="WP_378326112.1">
    <property type="nucleotide sequence ID" value="NZ_JBHTGP010000034.1"/>
</dbReference>
<keyword evidence="5" id="KW-1185">Reference proteome</keyword>
<evidence type="ECO:0000256" key="2">
    <source>
        <dbReference type="ARBA" id="ARBA00023141"/>
    </source>
</evidence>
<comment type="caution">
    <text evidence="4">The sequence shown here is derived from an EMBL/GenBank/DDBJ whole genome shotgun (WGS) entry which is preliminary data.</text>
</comment>
<gene>
    <name evidence="4" type="ORF">ACFQZM_46050</name>
</gene>
<dbReference type="Gene3D" id="3.40.50.720">
    <property type="entry name" value="NAD(P)-binding Rossmann-like Domain"/>
    <property type="match status" value="1"/>
</dbReference>
<evidence type="ECO:0000259" key="3">
    <source>
        <dbReference type="Pfam" id="PF08501"/>
    </source>
</evidence>
<evidence type="ECO:0000256" key="1">
    <source>
        <dbReference type="ARBA" id="ARBA00004871"/>
    </source>
</evidence>
<dbReference type="EMBL" id="JBHTGP010000034">
    <property type="protein sequence ID" value="MFD0691923.1"/>
    <property type="molecule type" value="Genomic_DNA"/>
</dbReference>
<accession>A0ABW2Y080</accession>
<sequence>MGRITGTTRLLAVLGDPVEQVRAPSLVNPLLERLGRDAVLVPMRVRPPDLAEAVRGLRRIGNLDGLLVTVPHKIEICRYADELAPAAAVAGSANALRREPDGRWRADNFDGVGFVRGLRAAGHDPAGRAFALVGAGGAGAALAAALLEGGAARLAVCDTDPGRLDALVRRLAGRWPGRVTGSAVPRLADADVAVNATPLGLRPGDPLPFDPSGLRAGGVVADIIMRPAETRLLRTASELGLTVHHGDHTLDHQLECYADFFHLDRRPASP</sequence>
<dbReference type="SUPFAM" id="SSF51735">
    <property type="entry name" value="NAD(P)-binding Rossmann-fold domains"/>
    <property type="match status" value="1"/>
</dbReference>
<dbReference type="InterPro" id="IPR013708">
    <property type="entry name" value="Shikimate_DH-bd_N"/>
</dbReference>
<organism evidence="4 5">
    <name type="scientific">Actinomadura fibrosa</name>
    <dbReference type="NCBI Taxonomy" id="111802"/>
    <lineage>
        <taxon>Bacteria</taxon>
        <taxon>Bacillati</taxon>
        <taxon>Actinomycetota</taxon>
        <taxon>Actinomycetes</taxon>
        <taxon>Streptosporangiales</taxon>
        <taxon>Thermomonosporaceae</taxon>
        <taxon>Actinomadura</taxon>
    </lineage>
</organism>